<sequence>MTTYSTTLRESHPIPQRGNPTYYCSQACTHVDWCNVCCADSSSSTPTCILSNIIIMPTYNEINKSDALTCYTNSPKDLATNAVITAGQQLSSQPLRRKENLVDGIYSFHPNDWFVTQSKASERWFVLDFGQTVSFQHVVLYAQNNDHSGRRFHTVEVRVGNMEVTTPPSGFAAYILFSVFQGGATTGQVVNLRSPKPVWARFVSVQMLQDTGHEFQVAHVEVY</sequence>
<dbReference type="SUPFAM" id="SSF49785">
    <property type="entry name" value="Galactose-binding domain-like"/>
    <property type="match status" value="1"/>
</dbReference>
<keyword evidence="3" id="KW-1185">Reference proteome</keyword>
<dbReference type="InterPro" id="IPR008979">
    <property type="entry name" value="Galactose-bd-like_sf"/>
</dbReference>
<evidence type="ECO:0000259" key="1">
    <source>
        <dbReference type="PROSITE" id="PS50022"/>
    </source>
</evidence>
<dbReference type="InterPro" id="IPR000421">
    <property type="entry name" value="FA58C"/>
</dbReference>
<proteinExistence type="predicted"/>
<protein>
    <recommendedName>
        <fullName evidence="1">F5/8 type C domain-containing protein</fullName>
    </recommendedName>
</protein>
<evidence type="ECO:0000313" key="2">
    <source>
        <dbReference type="EMBL" id="KAK3882153.1"/>
    </source>
</evidence>
<gene>
    <name evidence="2" type="ORF">Pcinc_013458</name>
</gene>
<dbReference type="Gene3D" id="2.60.120.260">
    <property type="entry name" value="Galactose-binding domain-like"/>
    <property type="match status" value="1"/>
</dbReference>
<feature type="domain" description="F5/8 type C" evidence="1">
    <location>
        <begin position="70"/>
        <end position="223"/>
    </location>
</feature>
<comment type="caution">
    <text evidence="2">The sequence shown here is derived from an EMBL/GenBank/DDBJ whole genome shotgun (WGS) entry which is preliminary data.</text>
</comment>
<accession>A0AAE1G2L1</accession>
<dbReference type="Pfam" id="PF00754">
    <property type="entry name" value="F5_F8_type_C"/>
    <property type="match status" value="1"/>
</dbReference>
<dbReference type="Proteomes" id="UP001286313">
    <property type="component" value="Unassembled WGS sequence"/>
</dbReference>
<dbReference type="PROSITE" id="PS50022">
    <property type="entry name" value="FA58C_3"/>
    <property type="match status" value="1"/>
</dbReference>
<name>A0AAE1G2L1_PETCI</name>
<dbReference type="EMBL" id="JAWQEG010001125">
    <property type="protein sequence ID" value="KAK3882153.1"/>
    <property type="molecule type" value="Genomic_DNA"/>
</dbReference>
<organism evidence="2 3">
    <name type="scientific">Petrolisthes cinctipes</name>
    <name type="common">Flat porcelain crab</name>
    <dbReference type="NCBI Taxonomy" id="88211"/>
    <lineage>
        <taxon>Eukaryota</taxon>
        <taxon>Metazoa</taxon>
        <taxon>Ecdysozoa</taxon>
        <taxon>Arthropoda</taxon>
        <taxon>Crustacea</taxon>
        <taxon>Multicrustacea</taxon>
        <taxon>Malacostraca</taxon>
        <taxon>Eumalacostraca</taxon>
        <taxon>Eucarida</taxon>
        <taxon>Decapoda</taxon>
        <taxon>Pleocyemata</taxon>
        <taxon>Anomura</taxon>
        <taxon>Galatheoidea</taxon>
        <taxon>Porcellanidae</taxon>
        <taxon>Petrolisthes</taxon>
    </lineage>
</organism>
<dbReference type="AlphaFoldDB" id="A0AAE1G2L1"/>
<reference evidence="2" key="1">
    <citation type="submission" date="2023-10" db="EMBL/GenBank/DDBJ databases">
        <title>Genome assemblies of two species of porcelain crab, Petrolisthes cinctipes and Petrolisthes manimaculis (Anomura: Porcellanidae).</title>
        <authorList>
            <person name="Angst P."/>
        </authorList>
    </citation>
    <scope>NUCLEOTIDE SEQUENCE</scope>
    <source>
        <strain evidence="2">PB745_01</strain>
        <tissue evidence="2">Gill</tissue>
    </source>
</reference>
<evidence type="ECO:0000313" key="3">
    <source>
        <dbReference type="Proteomes" id="UP001286313"/>
    </source>
</evidence>